<feature type="repeat" description="WD" evidence="6">
    <location>
        <begin position="171"/>
        <end position="204"/>
    </location>
</feature>
<dbReference type="InterPro" id="IPR051243">
    <property type="entry name" value="PcG_WD-repeat"/>
</dbReference>
<evidence type="ECO:0000313" key="8">
    <source>
        <dbReference type="Proteomes" id="UP000799444"/>
    </source>
</evidence>
<dbReference type="InterPro" id="IPR015943">
    <property type="entry name" value="WD40/YVTN_repeat-like_dom_sf"/>
</dbReference>
<evidence type="ECO:0000256" key="4">
    <source>
        <dbReference type="ARBA" id="ARBA00023015"/>
    </source>
</evidence>
<keyword evidence="5" id="KW-0804">Transcription</keyword>
<evidence type="ECO:0000256" key="3">
    <source>
        <dbReference type="ARBA" id="ARBA00022737"/>
    </source>
</evidence>
<evidence type="ECO:0000256" key="6">
    <source>
        <dbReference type="PROSITE-ProRule" id="PRU00221"/>
    </source>
</evidence>
<dbReference type="OrthoDB" id="7318948at2759"/>
<dbReference type="PANTHER" id="PTHR10253">
    <property type="entry name" value="POLYCOMB PROTEIN"/>
    <property type="match status" value="1"/>
</dbReference>
<evidence type="ECO:0000313" key="7">
    <source>
        <dbReference type="EMBL" id="KAF2734581.1"/>
    </source>
</evidence>
<keyword evidence="3" id="KW-0677">Repeat</keyword>
<dbReference type="InterPro" id="IPR001680">
    <property type="entry name" value="WD40_rpt"/>
</dbReference>
<keyword evidence="8" id="KW-1185">Reference proteome</keyword>
<gene>
    <name evidence="7" type="ORF">EJ04DRAFT_466467</name>
</gene>
<keyword evidence="2 6" id="KW-0853">WD repeat</keyword>
<comment type="similarity">
    <text evidence="1">Belongs to the WD repeat ESC family.</text>
</comment>
<proteinExistence type="inferred from homology"/>
<dbReference type="AlphaFoldDB" id="A0A9P4V2T0"/>
<dbReference type="Proteomes" id="UP000799444">
    <property type="component" value="Unassembled WGS sequence"/>
</dbReference>
<reference evidence="7" key="1">
    <citation type="journal article" date="2020" name="Stud. Mycol.">
        <title>101 Dothideomycetes genomes: a test case for predicting lifestyles and emergence of pathogens.</title>
        <authorList>
            <person name="Haridas S."/>
            <person name="Albert R."/>
            <person name="Binder M."/>
            <person name="Bloem J."/>
            <person name="Labutti K."/>
            <person name="Salamov A."/>
            <person name="Andreopoulos B."/>
            <person name="Baker S."/>
            <person name="Barry K."/>
            <person name="Bills G."/>
            <person name="Bluhm B."/>
            <person name="Cannon C."/>
            <person name="Castanera R."/>
            <person name="Culley D."/>
            <person name="Daum C."/>
            <person name="Ezra D."/>
            <person name="Gonzalez J."/>
            <person name="Henrissat B."/>
            <person name="Kuo A."/>
            <person name="Liang C."/>
            <person name="Lipzen A."/>
            <person name="Lutzoni F."/>
            <person name="Magnuson J."/>
            <person name="Mondo S."/>
            <person name="Nolan M."/>
            <person name="Ohm R."/>
            <person name="Pangilinan J."/>
            <person name="Park H.-J."/>
            <person name="Ramirez L."/>
            <person name="Alfaro M."/>
            <person name="Sun H."/>
            <person name="Tritt A."/>
            <person name="Yoshinaga Y."/>
            <person name="Zwiers L.-H."/>
            <person name="Turgeon B."/>
            <person name="Goodwin S."/>
            <person name="Spatafora J."/>
            <person name="Crous P."/>
            <person name="Grigoriev I."/>
        </authorList>
    </citation>
    <scope>NUCLEOTIDE SEQUENCE</scope>
    <source>
        <strain evidence="7">CBS 125425</strain>
    </source>
</reference>
<evidence type="ECO:0000256" key="1">
    <source>
        <dbReference type="ARBA" id="ARBA00008075"/>
    </source>
</evidence>
<dbReference type="InterPro" id="IPR036322">
    <property type="entry name" value="WD40_repeat_dom_sf"/>
</dbReference>
<dbReference type="SUPFAM" id="SSF50978">
    <property type="entry name" value="WD40 repeat-like"/>
    <property type="match status" value="1"/>
</dbReference>
<sequence length="480" mass="53443">MATFTELPSLRETFRLPGPKQHDDAAWYDVKFYPYTTPGEDPVFAVTGNTNTVICRCVLDKENCIEILRWWVDDDDDATLDALEWSRAENGDALLIVSGINPLIKIFNVRTNSLVRTLAGHGKMGVMGVNELAVSPTDTNILASCGADRSVRVWTLDPAHQKQPMAAICYGEGHKEAVLTIGFHRNGEYLLSGGQDTTVCLWRIPKFSQDELGTDNLRLIHFPHFSSHEVHSDFVDCLRFHNDLILSRASNEHQILLWRIDNFSSDRVPPEEGAIPHSQAVRSKEPVILPEHVRSGTRSAWGGRFQRLLTFSQPDSDPFFLRFTLFNEPGMRPILSAGNTNSKFFFWDLQRLEEGDAIGGTERSASKKLTLEIHPLSRAGSTSQTARLQAQAAREGSIASNASSAATSDSNGAIEKTKAYSSNIGDPFTPIPCHKGFEIKKVRFTVRYFSWSKCGTWCVAVGDLNMMAIFHRDQAAVSEP</sequence>
<dbReference type="PROSITE" id="PS50082">
    <property type="entry name" value="WD_REPEATS_2"/>
    <property type="match status" value="1"/>
</dbReference>
<dbReference type="EMBL" id="ML996146">
    <property type="protein sequence ID" value="KAF2734581.1"/>
    <property type="molecule type" value="Genomic_DNA"/>
</dbReference>
<dbReference type="Gene3D" id="2.130.10.10">
    <property type="entry name" value="YVTN repeat-like/Quinoprotein amine dehydrogenase"/>
    <property type="match status" value="1"/>
</dbReference>
<protein>
    <submittedName>
        <fullName evidence="7">WD40 repeat-like protein</fullName>
    </submittedName>
</protein>
<organism evidence="7 8">
    <name type="scientific">Polyplosphaeria fusca</name>
    <dbReference type="NCBI Taxonomy" id="682080"/>
    <lineage>
        <taxon>Eukaryota</taxon>
        <taxon>Fungi</taxon>
        <taxon>Dikarya</taxon>
        <taxon>Ascomycota</taxon>
        <taxon>Pezizomycotina</taxon>
        <taxon>Dothideomycetes</taxon>
        <taxon>Pleosporomycetidae</taxon>
        <taxon>Pleosporales</taxon>
        <taxon>Tetraplosphaeriaceae</taxon>
        <taxon>Polyplosphaeria</taxon>
    </lineage>
</organism>
<dbReference type="Pfam" id="PF00400">
    <property type="entry name" value="WD40"/>
    <property type="match status" value="2"/>
</dbReference>
<evidence type="ECO:0000256" key="5">
    <source>
        <dbReference type="ARBA" id="ARBA00023163"/>
    </source>
</evidence>
<keyword evidence="4" id="KW-0805">Transcription regulation</keyword>
<accession>A0A9P4V2T0</accession>
<comment type="caution">
    <text evidence="7">The sequence shown here is derived from an EMBL/GenBank/DDBJ whole genome shotgun (WGS) entry which is preliminary data.</text>
</comment>
<dbReference type="PROSITE" id="PS50294">
    <property type="entry name" value="WD_REPEATS_REGION"/>
    <property type="match status" value="1"/>
</dbReference>
<dbReference type="SMART" id="SM00320">
    <property type="entry name" value="WD40"/>
    <property type="match status" value="3"/>
</dbReference>
<name>A0A9P4V2T0_9PLEO</name>
<evidence type="ECO:0000256" key="2">
    <source>
        <dbReference type="ARBA" id="ARBA00022574"/>
    </source>
</evidence>